<dbReference type="Pfam" id="PF01814">
    <property type="entry name" value="Hemerythrin"/>
    <property type="match status" value="1"/>
</dbReference>
<dbReference type="OrthoDB" id="8225825at2"/>
<evidence type="ECO:0000313" key="2">
    <source>
        <dbReference type="EMBL" id="GGD06032.1"/>
    </source>
</evidence>
<dbReference type="Gene3D" id="1.20.120.520">
    <property type="entry name" value="nmb1532 protein domain like"/>
    <property type="match status" value="1"/>
</dbReference>
<reference evidence="2" key="2">
    <citation type="journal article" date="2014" name="Int. J. Syst. Evol. Microbiol.">
        <title>Complete genome of a new Firmicutes species belonging to the dominant human colonic microbiota ('Ruminococcus bicirculans') reveals two chromosomes and a selective capacity to utilize plant glucans.</title>
        <authorList>
            <consortium name="NISC Comparative Sequencing Program"/>
            <person name="Wegmann U."/>
            <person name="Louis P."/>
            <person name="Goesmann A."/>
            <person name="Henrissat B."/>
            <person name="Duncan S.H."/>
            <person name="Flint H.J."/>
        </authorList>
    </citation>
    <scope>NUCLEOTIDE SEQUENCE</scope>
    <source>
        <strain evidence="2">CCM 7403</strain>
    </source>
</reference>
<gene>
    <name evidence="3" type="ORF">E2C04_03455</name>
    <name evidence="2" type="ORF">GCM10007231_00930</name>
</gene>
<dbReference type="AlphaFoldDB" id="A0A4P7UC13"/>
<dbReference type="EMBL" id="CP038462">
    <property type="protein sequence ID" value="QCC76509.1"/>
    <property type="molecule type" value="Genomic_DNA"/>
</dbReference>
<dbReference type="Proteomes" id="UP000297025">
    <property type="component" value="Chromosome"/>
</dbReference>
<reference evidence="2" key="5">
    <citation type="submission" date="2024-05" db="EMBL/GenBank/DDBJ databases">
        <authorList>
            <person name="Sun Q."/>
            <person name="Sedlacek I."/>
        </authorList>
    </citation>
    <scope>NUCLEOTIDE SEQUENCE</scope>
    <source>
        <strain evidence="2">CCM 7403</strain>
    </source>
</reference>
<evidence type="ECO:0000313" key="5">
    <source>
        <dbReference type="Proteomes" id="UP000630594"/>
    </source>
</evidence>
<feature type="domain" description="Hemerythrin-like" evidence="1">
    <location>
        <begin position="19"/>
        <end position="144"/>
    </location>
</feature>
<name>A0A4P7UC13_9ACTN</name>
<dbReference type="CDD" id="cd12108">
    <property type="entry name" value="Hr-like"/>
    <property type="match status" value="1"/>
</dbReference>
<evidence type="ECO:0000259" key="1">
    <source>
        <dbReference type="Pfam" id="PF01814"/>
    </source>
</evidence>
<reference evidence="3 4" key="1">
    <citation type="journal article" date="2008" name="Int. J. Syst. Evol. Microbiol.">
        <title>Nocardioides daphniae sp. nov., isolated from Daphnia cucullata (Crustacea: Cladocera).</title>
        <authorList>
            <person name="Toth E.M."/>
            <person name="Keki Z."/>
            <person name="Homonnay Z.G."/>
            <person name="Borsodi A.K."/>
            <person name="Marialigeti K."/>
            <person name="Schumann P."/>
        </authorList>
    </citation>
    <scope>NUCLEOTIDE SEQUENCE [LARGE SCALE GENOMIC DNA]</scope>
    <source>
        <strain evidence="3 4">JCM 16608</strain>
    </source>
</reference>
<evidence type="ECO:0000313" key="4">
    <source>
        <dbReference type="Proteomes" id="UP000297025"/>
    </source>
</evidence>
<dbReference type="InterPro" id="IPR053206">
    <property type="entry name" value="Dimeric_xanthone_biosynth"/>
</dbReference>
<dbReference type="InterPro" id="IPR012312">
    <property type="entry name" value="Hemerythrin-like"/>
</dbReference>
<dbReference type="EMBL" id="BMCK01000001">
    <property type="protein sequence ID" value="GGD06032.1"/>
    <property type="molecule type" value="Genomic_DNA"/>
</dbReference>
<dbReference type="PANTHER" id="PTHR38048:SF2">
    <property type="entry name" value="HEMERYTHRIN-LIKE DOMAIN-CONTAINING PROTEIN"/>
    <property type="match status" value="1"/>
</dbReference>
<dbReference type="RefSeq" id="WP_135831558.1">
    <property type="nucleotide sequence ID" value="NZ_BMCK01000001.1"/>
</dbReference>
<organism evidence="3 4">
    <name type="scientific">Nocardioides daphniae</name>
    <dbReference type="NCBI Taxonomy" id="402297"/>
    <lineage>
        <taxon>Bacteria</taxon>
        <taxon>Bacillati</taxon>
        <taxon>Actinomycetota</taxon>
        <taxon>Actinomycetes</taxon>
        <taxon>Propionibacteriales</taxon>
        <taxon>Nocardioidaceae</taxon>
        <taxon>Nocardioides</taxon>
    </lineage>
</organism>
<dbReference type="KEGG" id="ndp:E2C04_03455"/>
<keyword evidence="5" id="KW-1185">Reference proteome</keyword>
<dbReference type="PANTHER" id="PTHR38048">
    <property type="entry name" value="EXPRESSED PROTEIN"/>
    <property type="match status" value="1"/>
</dbReference>
<reference evidence="3" key="4">
    <citation type="submission" date="2019-03" db="EMBL/GenBank/DDBJ databases">
        <authorList>
            <person name="Huang Y."/>
        </authorList>
    </citation>
    <scope>NUCLEOTIDE SEQUENCE</scope>
    <source>
        <strain evidence="3">JCM 16608</strain>
    </source>
</reference>
<accession>A0A4P7UC13</accession>
<sequence>MTEGEKMRLDRTRFVAWSHEMRLVHDRLRQALAVTRAAVADPTAEKGAAARELLLFCHGFCAALTAHHEGEDRALFPAIVAQHPELAETIRYLEQDHSMIAHLLTGLQAAVDRAAGPTELDRHLEGIAAIMESHFRYEERQLLTVLETLDLEVEVRQAFGPL</sequence>
<protein>
    <submittedName>
        <fullName evidence="3">Hemerythrin domain-containing protein</fullName>
    </submittedName>
</protein>
<proteinExistence type="predicted"/>
<reference evidence="5" key="3">
    <citation type="journal article" date="2019" name="Int. J. Syst. Evol. Microbiol.">
        <title>The Global Catalogue of Microorganisms (GCM) 10K type strain sequencing project: providing services to taxonomists for standard genome sequencing and annotation.</title>
        <authorList>
            <consortium name="The Broad Institute Genomics Platform"/>
            <consortium name="The Broad Institute Genome Sequencing Center for Infectious Disease"/>
            <person name="Wu L."/>
            <person name="Ma J."/>
        </authorList>
    </citation>
    <scope>NUCLEOTIDE SEQUENCE [LARGE SCALE GENOMIC DNA]</scope>
    <source>
        <strain evidence="5">CCM 7403</strain>
    </source>
</reference>
<dbReference type="Proteomes" id="UP000630594">
    <property type="component" value="Unassembled WGS sequence"/>
</dbReference>
<evidence type="ECO:0000313" key="3">
    <source>
        <dbReference type="EMBL" id="QCC76509.1"/>
    </source>
</evidence>